<dbReference type="AlphaFoldDB" id="A0A9N9U8Q2"/>
<dbReference type="EMBL" id="CABFNO020001361">
    <property type="protein sequence ID" value="CAG9983381.1"/>
    <property type="molecule type" value="Genomic_DNA"/>
</dbReference>
<name>A0A9N9U8Q2_9HYPO</name>
<feature type="region of interest" description="Disordered" evidence="1">
    <location>
        <begin position="85"/>
        <end position="114"/>
    </location>
</feature>
<feature type="compositionally biased region" description="Basic and acidic residues" evidence="1">
    <location>
        <begin position="104"/>
        <end position="114"/>
    </location>
</feature>
<gene>
    <name evidence="2" type="ORF">CBYS24578_00010383</name>
</gene>
<organism evidence="2 3">
    <name type="scientific">Clonostachys byssicola</name>
    <dbReference type="NCBI Taxonomy" id="160290"/>
    <lineage>
        <taxon>Eukaryota</taxon>
        <taxon>Fungi</taxon>
        <taxon>Dikarya</taxon>
        <taxon>Ascomycota</taxon>
        <taxon>Pezizomycotina</taxon>
        <taxon>Sordariomycetes</taxon>
        <taxon>Hypocreomycetidae</taxon>
        <taxon>Hypocreales</taxon>
        <taxon>Bionectriaceae</taxon>
        <taxon>Clonostachys</taxon>
    </lineage>
</organism>
<evidence type="ECO:0000256" key="1">
    <source>
        <dbReference type="SAM" id="MobiDB-lite"/>
    </source>
</evidence>
<reference evidence="2 3" key="2">
    <citation type="submission" date="2021-10" db="EMBL/GenBank/DDBJ databases">
        <authorList>
            <person name="Piombo E."/>
        </authorList>
    </citation>
    <scope>NUCLEOTIDE SEQUENCE [LARGE SCALE GENOMIC DNA]</scope>
</reference>
<accession>A0A9N9U8Q2</accession>
<keyword evidence="3" id="KW-1185">Reference proteome</keyword>
<dbReference type="Proteomes" id="UP000754883">
    <property type="component" value="Unassembled WGS sequence"/>
</dbReference>
<proteinExistence type="predicted"/>
<sequence length="114" mass="13314">MGKPIDFSTYRFYNIISKTFIDDKRLDEVIKEFDSKRVHVVRVNKEEIVAGFMKHNFRTDKFILKNDCDYHFTVSPAPVLIVTPATKNTPNGHYHDSYYGWPRGDNKGDKKNGK</sequence>
<dbReference type="OrthoDB" id="5138008at2759"/>
<evidence type="ECO:0000313" key="2">
    <source>
        <dbReference type="EMBL" id="CAG9983381.1"/>
    </source>
</evidence>
<comment type="caution">
    <text evidence="2">The sequence shown here is derived from an EMBL/GenBank/DDBJ whole genome shotgun (WGS) entry which is preliminary data.</text>
</comment>
<evidence type="ECO:0000313" key="3">
    <source>
        <dbReference type="Proteomes" id="UP000754883"/>
    </source>
</evidence>
<protein>
    <submittedName>
        <fullName evidence="2">Uncharacterized protein</fullName>
    </submittedName>
</protein>
<reference evidence="3" key="1">
    <citation type="submission" date="2019-06" db="EMBL/GenBank/DDBJ databases">
        <authorList>
            <person name="Broberg M."/>
        </authorList>
    </citation>
    <scope>NUCLEOTIDE SEQUENCE [LARGE SCALE GENOMIC DNA]</scope>
</reference>